<comment type="function">
    <text evidence="1">Sequence-specific transcription factor which is part of a developmental regulatory system that provides cells with specific positional identities on the anterior-posterior axis.</text>
</comment>
<dbReference type="FunFam" id="1.10.10.60:FF:000166">
    <property type="entry name" value="homeobox protein Hox-C11"/>
    <property type="match status" value="1"/>
</dbReference>
<reference evidence="14" key="3">
    <citation type="submission" date="2025-09" db="UniProtKB">
        <authorList>
            <consortium name="Ensembl"/>
        </authorList>
    </citation>
    <scope>IDENTIFICATION</scope>
</reference>
<dbReference type="PANTHER" id="PTHR45874">
    <property type="entry name" value="HOMEOBOX PROTEIN ABDOMINAL-B"/>
    <property type="match status" value="1"/>
</dbReference>
<evidence type="ECO:0000256" key="12">
    <source>
        <dbReference type="SAM" id="MobiDB-lite"/>
    </source>
</evidence>
<dbReference type="InterPro" id="IPR009057">
    <property type="entry name" value="Homeodomain-like_sf"/>
</dbReference>
<feature type="DNA-binding region" description="Homeobox" evidence="10">
    <location>
        <begin position="254"/>
        <end position="313"/>
    </location>
</feature>
<reference evidence="14" key="2">
    <citation type="submission" date="2025-08" db="UniProtKB">
        <authorList>
            <consortium name="Ensembl"/>
        </authorList>
    </citation>
    <scope>IDENTIFICATION</scope>
</reference>
<evidence type="ECO:0000313" key="14">
    <source>
        <dbReference type="Ensembl" id="ENSGMOP00000019207.2"/>
    </source>
</evidence>
<dbReference type="SUPFAM" id="SSF46689">
    <property type="entry name" value="Homeodomain-like"/>
    <property type="match status" value="1"/>
</dbReference>
<feature type="compositionally biased region" description="Basic and acidic residues" evidence="12">
    <location>
        <begin position="200"/>
        <end position="226"/>
    </location>
</feature>
<evidence type="ECO:0000256" key="5">
    <source>
        <dbReference type="ARBA" id="ARBA00023015"/>
    </source>
</evidence>
<dbReference type="Pfam" id="PF00046">
    <property type="entry name" value="Homeodomain"/>
    <property type="match status" value="1"/>
</dbReference>
<organism evidence="14 15">
    <name type="scientific">Gadus morhua</name>
    <name type="common">Atlantic cod</name>
    <dbReference type="NCBI Taxonomy" id="8049"/>
    <lineage>
        <taxon>Eukaryota</taxon>
        <taxon>Metazoa</taxon>
        <taxon>Chordata</taxon>
        <taxon>Craniata</taxon>
        <taxon>Vertebrata</taxon>
        <taxon>Euteleostomi</taxon>
        <taxon>Actinopterygii</taxon>
        <taxon>Neopterygii</taxon>
        <taxon>Teleostei</taxon>
        <taxon>Neoteleostei</taxon>
        <taxon>Acanthomorphata</taxon>
        <taxon>Zeiogadaria</taxon>
        <taxon>Gadariae</taxon>
        <taxon>Gadiformes</taxon>
        <taxon>Gadoidei</taxon>
        <taxon>Gadidae</taxon>
        <taxon>Gadus</taxon>
    </lineage>
</organism>
<evidence type="ECO:0000256" key="8">
    <source>
        <dbReference type="ARBA" id="ARBA00023163"/>
    </source>
</evidence>
<dbReference type="InterPro" id="IPR020479">
    <property type="entry name" value="HD_metazoa"/>
</dbReference>
<protein>
    <submittedName>
        <fullName evidence="14">Homeobox C10</fullName>
    </submittedName>
</protein>
<dbReference type="PRINTS" id="PR00024">
    <property type="entry name" value="HOMEOBOX"/>
</dbReference>
<keyword evidence="4" id="KW-0217">Developmental protein</keyword>
<evidence type="ECO:0000256" key="10">
    <source>
        <dbReference type="PROSITE-ProRule" id="PRU00108"/>
    </source>
</evidence>
<gene>
    <name evidence="14" type="primary">HOXC10</name>
</gene>
<evidence type="ECO:0000259" key="13">
    <source>
        <dbReference type="PROSITE" id="PS50071"/>
    </source>
</evidence>
<feature type="region of interest" description="Disordered" evidence="12">
    <location>
        <begin position="194"/>
        <end position="239"/>
    </location>
</feature>
<dbReference type="PROSITE" id="PS00027">
    <property type="entry name" value="HOMEOBOX_1"/>
    <property type="match status" value="1"/>
</dbReference>
<name>A0A8C4ZPJ1_GADMO</name>
<evidence type="ECO:0000256" key="11">
    <source>
        <dbReference type="RuleBase" id="RU000682"/>
    </source>
</evidence>
<evidence type="ECO:0000256" key="1">
    <source>
        <dbReference type="ARBA" id="ARBA00003263"/>
    </source>
</evidence>
<keyword evidence="15" id="KW-1185">Reference proteome</keyword>
<dbReference type="OMA" id="RLGDNSC"/>
<dbReference type="SMART" id="SM00389">
    <property type="entry name" value="HOX"/>
    <property type="match status" value="1"/>
</dbReference>
<dbReference type="InterPro" id="IPR017970">
    <property type="entry name" value="Homeobox_CS"/>
</dbReference>
<dbReference type="GeneTree" id="ENSGT00940000160855"/>
<comment type="similarity">
    <text evidence="3">Belongs to the Abd-B homeobox family.</text>
</comment>
<keyword evidence="5" id="KW-0805">Transcription regulation</keyword>
<evidence type="ECO:0000256" key="4">
    <source>
        <dbReference type="ARBA" id="ARBA00022473"/>
    </source>
</evidence>
<keyword evidence="7 10" id="KW-0371">Homeobox</keyword>
<dbReference type="Gene3D" id="1.10.10.60">
    <property type="entry name" value="Homeodomain-like"/>
    <property type="match status" value="1"/>
</dbReference>
<evidence type="ECO:0000313" key="15">
    <source>
        <dbReference type="Proteomes" id="UP000694546"/>
    </source>
</evidence>
<dbReference type="PROSITE" id="PS50071">
    <property type="entry name" value="HOMEOBOX_2"/>
    <property type="match status" value="1"/>
</dbReference>
<dbReference type="GO" id="GO:0000981">
    <property type="term" value="F:DNA-binding transcription factor activity, RNA polymerase II-specific"/>
    <property type="evidence" value="ECO:0007669"/>
    <property type="project" value="InterPro"/>
</dbReference>
<dbReference type="Proteomes" id="UP000694546">
    <property type="component" value="Chromosome 1"/>
</dbReference>
<keyword evidence="6 10" id="KW-0238">DNA-binding</keyword>
<dbReference type="InterPro" id="IPR046333">
    <property type="entry name" value="HXA10/ABDB-like"/>
</dbReference>
<evidence type="ECO:0000256" key="6">
    <source>
        <dbReference type="ARBA" id="ARBA00023125"/>
    </source>
</evidence>
<dbReference type="GO" id="GO:0000978">
    <property type="term" value="F:RNA polymerase II cis-regulatory region sequence-specific DNA binding"/>
    <property type="evidence" value="ECO:0007669"/>
    <property type="project" value="TreeGrafter"/>
</dbReference>
<evidence type="ECO:0000256" key="3">
    <source>
        <dbReference type="ARBA" id="ARBA00006317"/>
    </source>
</evidence>
<dbReference type="Ensembl" id="ENSGMOT00000019671.2">
    <property type="protein sequence ID" value="ENSGMOP00000019207.2"/>
    <property type="gene ID" value="ENSGMOG00000017875.2"/>
</dbReference>
<keyword evidence="9 10" id="KW-0539">Nucleus</keyword>
<proteinExistence type="inferred from homology"/>
<sequence length="328" mass="37267">MSCPNNIVPSNFLMDSITSGSSSFRSDVYSSNTGMYIHPDRECGYSMMKNIGKRRSPLSKNDEVPPSVMTLSGVQDAPYMSTHISTWGVSCKTSRDEQPVAHCLQPCSFPASNVKEEAFCYLYQKDSSIAKGTTESATYIRLGDNSRPTQQATSAADRFQATQVYNADRPQLNDQFQAGFALTHLAGSVDSEVEATISSDKLDKERAKDLSENENEDGRKKAKTDSYSDNSGEELQDNSFTEKAAGNWLNAKNGRKKRCPYTKYQTLELEKEFLFNMYLSRERRLEISRSINLTDRQVKIWFQNRRMKLKKLNRESRERDHSAIYNYS</sequence>
<evidence type="ECO:0000256" key="2">
    <source>
        <dbReference type="ARBA" id="ARBA00004123"/>
    </source>
</evidence>
<comment type="subcellular location">
    <subcellularLocation>
        <location evidence="2 10 11">Nucleus</location>
    </subcellularLocation>
</comment>
<evidence type="ECO:0000256" key="9">
    <source>
        <dbReference type="ARBA" id="ARBA00023242"/>
    </source>
</evidence>
<evidence type="ECO:0000256" key="7">
    <source>
        <dbReference type="ARBA" id="ARBA00023155"/>
    </source>
</evidence>
<dbReference type="InterPro" id="IPR001356">
    <property type="entry name" value="HD"/>
</dbReference>
<dbReference type="PANTHER" id="PTHR45874:SF2">
    <property type="entry name" value="HOMEOBOX PROTEIN HOX-C10"/>
    <property type="match status" value="1"/>
</dbReference>
<dbReference type="GO" id="GO:0005654">
    <property type="term" value="C:nucleoplasm"/>
    <property type="evidence" value="ECO:0007669"/>
    <property type="project" value="UniProtKB-ARBA"/>
</dbReference>
<dbReference type="CDD" id="cd00086">
    <property type="entry name" value="homeodomain"/>
    <property type="match status" value="1"/>
</dbReference>
<feature type="domain" description="Homeobox" evidence="13">
    <location>
        <begin position="252"/>
        <end position="312"/>
    </location>
</feature>
<dbReference type="AlphaFoldDB" id="A0A8C4ZPJ1"/>
<accession>A0A8C4ZPJ1</accession>
<dbReference type="OrthoDB" id="6159439at2759"/>
<reference evidence="14" key="1">
    <citation type="submission" date="2019-07" db="EMBL/GenBank/DDBJ databases">
        <authorList>
            <consortium name="Wellcome Sanger Institute Data Sharing"/>
        </authorList>
    </citation>
    <scope>NUCLEOTIDE SEQUENCE [LARGE SCALE GENOMIC DNA]</scope>
</reference>
<keyword evidence="8" id="KW-0804">Transcription</keyword>